<reference evidence="1 2" key="1">
    <citation type="submission" date="2018-11" db="EMBL/GenBank/DDBJ databases">
        <title>Genome assembly of Steccherinum ochraceum LE-BIN_3174, the white-rot fungus of the Steccherinaceae family (The Residual Polyporoid clade, Polyporales, Basidiomycota).</title>
        <authorList>
            <person name="Fedorova T.V."/>
            <person name="Glazunova O.A."/>
            <person name="Landesman E.O."/>
            <person name="Moiseenko K.V."/>
            <person name="Psurtseva N.V."/>
            <person name="Savinova O.S."/>
            <person name="Shakhova N.V."/>
            <person name="Tyazhelova T.V."/>
            <person name="Vasina D.V."/>
        </authorList>
    </citation>
    <scope>NUCLEOTIDE SEQUENCE [LARGE SCALE GENOMIC DNA]</scope>
    <source>
        <strain evidence="1 2">LE-BIN_3174</strain>
    </source>
</reference>
<evidence type="ECO:0000313" key="2">
    <source>
        <dbReference type="Proteomes" id="UP000292702"/>
    </source>
</evidence>
<dbReference type="Proteomes" id="UP000292702">
    <property type="component" value="Unassembled WGS sequence"/>
</dbReference>
<evidence type="ECO:0000313" key="1">
    <source>
        <dbReference type="EMBL" id="TCD69200.1"/>
    </source>
</evidence>
<accession>A0A4R0RKI2</accession>
<proteinExistence type="predicted"/>
<dbReference type="STRING" id="92696.A0A4R0RKI2"/>
<dbReference type="OrthoDB" id="185373at2759"/>
<dbReference type="AlphaFoldDB" id="A0A4R0RKI2"/>
<keyword evidence="2" id="KW-1185">Reference proteome</keyword>
<comment type="caution">
    <text evidence="1">The sequence shown here is derived from an EMBL/GenBank/DDBJ whole genome shotgun (WGS) entry which is preliminary data.</text>
</comment>
<sequence>MQAAFASSRCLLHHAPTLSLLTTARVRALTRSLSSKAAPLPKSTDPPRSKRTEADIINFRFKATSLFKAGKDEEAMTKINAVLDKCAAANAHKAHERAVTMLLKMHQFLDASIIYARMCDEGFLPSVPLLCKMMFLRMVTRRKTKEDEVIPVVEEMFRLVPDNDVFLRDIVDILGYNTKYSADIYPAVLEAYVRVNGEDCSTSVQTRRLLVRYMKKKLPKGHSLDEHLDEWGQSALRYLEEHKPAHFETFKETVSSHSAGQVLGRLFLKARMHYQAFQIYMQLKEMLDFVPREATFTTLFLAHGICSRPRTFRTRQDRPIVGIPSLRALYLDMHRTHRAAKANKFKRKPITVVSLHAALRAFLNARDYAAAYVVVRAFPAHRLPFSINAYRIVIGHFLEHIAKSEYGASQNWTDAFFFRSRPHIAEPSMTLLEKVLSLGAIPDKGVTARKPVKMPSAAMVMGMEDCPRGGWKIGPVCRILMRAMFASFPAGVADGNFGLGADSSLSPAKLAGLAVANAKAQMMQSTSSRTAIPVTLITPTPKS</sequence>
<dbReference type="EMBL" id="RWJN01000047">
    <property type="protein sequence ID" value="TCD69200.1"/>
    <property type="molecule type" value="Genomic_DNA"/>
</dbReference>
<gene>
    <name evidence="1" type="ORF">EIP91_008496</name>
</gene>
<protein>
    <submittedName>
        <fullName evidence="1">Uncharacterized protein</fullName>
    </submittedName>
</protein>
<organism evidence="1 2">
    <name type="scientific">Steccherinum ochraceum</name>
    <dbReference type="NCBI Taxonomy" id="92696"/>
    <lineage>
        <taxon>Eukaryota</taxon>
        <taxon>Fungi</taxon>
        <taxon>Dikarya</taxon>
        <taxon>Basidiomycota</taxon>
        <taxon>Agaricomycotina</taxon>
        <taxon>Agaricomycetes</taxon>
        <taxon>Polyporales</taxon>
        <taxon>Steccherinaceae</taxon>
        <taxon>Steccherinum</taxon>
    </lineage>
</organism>
<name>A0A4R0RKI2_9APHY</name>